<dbReference type="EMBL" id="JABBWG010000027">
    <property type="protein sequence ID" value="KAG1812094.1"/>
    <property type="molecule type" value="Genomic_DNA"/>
</dbReference>
<keyword evidence="1" id="KW-0175">Coiled coil</keyword>
<dbReference type="RefSeq" id="XP_041190376.1">
    <property type="nucleotide sequence ID" value="XM_041336283.1"/>
</dbReference>
<dbReference type="Pfam" id="PF06428">
    <property type="entry name" value="Sec2p"/>
    <property type="match status" value="1"/>
</dbReference>
<feature type="region of interest" description="Disordered" evidence="2">
    <location>
        <begin position="316"/>
        <end position="356"/>
    </location>
</feature>
<reference evidence="4" key="1">
    <citation type="journal article" date="2020" name="New Phytol.">
        <title>Comparative genomics reveals dynamic genome evolution in host specialist ectomycorrhizal fungi.</title>
        <authorList>
            <person name="Lofgren L.A."/>
            <person name="Nguyen N.H."/>
            <person name="Vilgalys R."/>
            <person name="Ruytinx J."/>
            <person name="Liao H.L."/>
            <person name="Branco S."/>
            <person name="Kuo A."/>
            <person name="LaButti K."/>
            <person name="Lipzen A."/>
            <person name="Andreopoulos W."/>
            <person name="Pangilinan J."/>
            <person name="Riley R."/>
            <person name="Hundley H."/>
            <person name="Na H."/>
            <person name="Barry K."/>
            <person name="Grigoriev I.V."/>
            <person name="Stajich J.E."/>
            <person name="Kennedy P.G."/>
        </authorList>
    </citation>
    <scope>NUCLEOTIDE SEQUENCE</scope>
    <source>
        <strain evidence="4">MN1</strain>
    </source>
</reference>
<dbReference type="Gene3D" id="6.10.140.910">
    <property type="match status" value="1"/>
</dbReference>
<sequence length="438" mass="47763">MLSNMTFGSPTIQSRHSSVQEPHPSPTSSIFAGIDDELRDAWRVHSHGQEEDLRYALDRVIKRVEELSSLLKIAYKTQAELETSLSVAKSNLQLMMSNNEMLEEALRRETPCSAKDVGWRRWSAREAQNMQRVSEEEHRRSLDYGPLNESGAPSHPGNAPSIAVNGTELSPTTSSPATSSATSQNNQEGRFFGFRFSSGSKPPAAHIQKHPSHLTSPSLPTLVASTREKELLELREQLERERLAHTLATAEKAAIEAELESLSQALFEEANKMVATERIKRVETEEELQEVRLEKDALKEALRLIEVENGRLRGAQLSAGGISDKTPQPPSSHSRSSSRDAIKSPPTSPSSSSSAIDDVTVPLALSPSAASFTSDNPEHLTDFALEPAPKPPFAASHRKTQSVGKATSSLPDNSPPLGLGFASPTSVSFIPDEPSPWN</sequence>
<keyword evidence="5" id="KW-1185">Reference proteome</keyword>
<accession>A0A9P7JB33</accession>
<feature type="compositionally biased region" description="Basic and acidic residues" evidence="2">
    <location>
        <begin position="133"/>
        <end position="142"/>
    </location>
</feature>
<feature type="region of interest" description="Disordered" evidence="2">
    <location>
        <begin position="126"/>
        <end position="219"/>
    </location>
</feature>
<dbReference type="Proteomes" id="UP000807769">
    <property type="component" value="Unassembled WGS sequence"/>
</dbReference>
<dbReference type="InterPro" id="IPR009449">
    <property type="entry name" value="Sec2_N"/>
</dbReference>
<protein>
    <recommendedName>
        <fullName evidence="3">GDP/GTP exchange factor Sec2 N-terminal domain-containing protein</fullName>
    </recommendedName>
</protein>
<name>A0A9P7JB33_9AGAM</name>
<organism evidence="4 5">
    <name type="scientific">Suillus subaureus</name>
    <dbReference type="NCBI Taxonomy" id="48587"/>
    <lineage>
        <taxon>Eukaryota</taxon>
        <taxon>Fungi</taxon>
        <taxon>Dikarya</taxon>
        <taxon>Basidiomycota</taxon>
        <taxon>Agaricomycotina</taxon>
        <taxon>Agaricomycetes</taxon>
        <taxon>Agaricomycetidae</taxon>
        <taxon>Boletales</taxon>
        <taxon>Suillineae</taxon>
        <taxon>Suillaceae</taxon>
        <taxon>Suillus</taxon>
    </lineage>
</organism>
<feature type="compositionally biased region" description="Low complexity" evidence="2">
    <location>
        <begin position="170"/>
        <end position="200"/>
    </location>
</feature>
<evidence type="ECO:0000259" key="3">
    <source>
        <dbReference type="Pfam" id="PF06428"/>
    </source>
</evidence>
<dbReference type="SUPFAM" id="SSF144284">
    <property type="entry name" value="Sec2 N-terminal region"/>
    <property type="match status" value="1"/>
</dbReference>
<evidence type="ECO:0000313" key="5">
    <source>
        <dbReference type="Proteomes" id="UP000807769"/>
    </source>
</evidence>
<proteinExistence type="predicted"/>
<evidence type="ECO:0000256" key="2">
    <source>
        <dbReference type="SAM" id="MobiDB-lite"/>
    </source>
</evidence>
<feature type="coiled-coil region" evidence="1">
    <location>
        <begin position="240"/>
        <end position="308"/>
    </location>
</feature>
<gene>
    <name evidence="4" type="ORF">BJ212DRAFT_1371327</name>
</gene>
<comment type="caution">
    <text evidence="4">The sequence shown here is derived from an EMBL/GenBank/DDBJ whole genome shotgun (WGS) entry which is preliminary data.</text>
</comment>
<dbReference type="GeneID" id="64630300"/>
<evidence type="ECO:0000313" key="4">
    <source>
        <dbReference type="EMBL" id="KAG1812094.1"/>
    </source>
</evidence>
<feature type="region of interest" description="Disordered" evidence="2">
    <location>
        <begin position="368"/>
        <end position="438"/>
    </location>
</feature>
<dbReference type="OrthoDB" id="5560525at2759"/>
<evidence type="ECO:0000256" key="1">
    <source>
        <dbReference type="SAM" id="Coils"/>
    </source>
</evidence>
<feature type="compositionally biased region" description="Polar residues" evidence="2">
    <location>
        <begin position="401"/>
        <end position="412"/>
    </location>
</feature>
<feature type="domain" description="GDP/GTP exchange factor Sec2 N-terminal" evidence="3">
    <location>
        <begin position="225"/>
        <end position="306"/>
    </location>
</feature>
<feature type="region of interest" description="Disordered" evidence="2">
    <location>
        <begin position="1"/>
        <end position="29"/>
    </location>
</feature>
<dbReference type="AlphaFoldDB" id="A0A9P7JB33"/>